<reference evidence="4 5" key="1">
    <citation type="submission" date="2016-05" db="EMBL/GenBank/DDBJ databases">
        <title>Comparative analysis of secretome profiles of manganese(II)-oxidizing ascomycete fungi.</title>
        <authorList>
            <consortium name="DOE Joint Genome Institute"/>
            <person name="Zeiner C.A."/>
            <person name="Purvine S.O."/>
            <person name="Zink E.M."/>
            <person name="Wu S."/>
            <person name="Pasa-Tolic L."/>
            <person name="Chaput D.L."/>
            <person name="Haridas S."/>
            <person name="Grigoriev I.V."/>
            <person name="Santelli C.M."/>
            <person name="Hansel C.M."/>
        </authorList>
    </citation>
    <scope>NUCLEOTIDE SEQUENCE [LARGE SCALE GENOMIC DNA]</scope>
    <source>
        <strain evidence="4 5">SRC1lrK2f</strain>
    </source>
</reference>
<dbReference type="PROSITE" id="PS50088">
    <property type="entry name" value="ANK_REPEAT"/>
    <property type="match status" value="1"/>
</dbReference>
<evidence type="ECO:0000313" key="5">
    <source>
        <dbReference type="Proteomes" id="UP000077248"/>
    </source>
</evidence>
<dbReference type="VEuPathDB" id="FungiDB:CC77DRAFT_1014198"/>
<keyword evidence="2 3" id="KW-0040">ANK repeat</keyword>
<dbReference type="RefSeq" id="XP_018379580.1">
    <property type="nucleotide sequence ID" value="XM_018523880.1"/>
</dbReference>
<evidence type="ECO:0000313" key="4">
    <source>
        <dbReference type="EMBL" id="OAG14159.1"/>
    </source>
</evidence>
<dbReference type="PANTHER" id="PTHR24123">
    <property type="entry name" value="ANKYRIN REPEAT-CONTAINING"/>
    <property type="match status" value="1"/>
</dbReference>
<dbReference type="SMART" id="SM00248">
    <property type="entry name" value="ANK"/>
    <property type="match status" value="4"/>
</dbReference>
<gene>
    <name evidence="4" type="ORF">CC77DRAFT_1014198</name>
</gene>
<dbReference type="KEGG" id="aalt:CC77DRAFT_1014198"/>
<protein>
    <submittedName>
        <fullName evidence="4">Uncharacterized protein</fullName>
    </submittedName>
</protein>
<dbReference type="PANTHER" id="PTHR24123:SF33">
    <property type="entry name" value="PROTEIN HOS4"/>
    <property type="match status" value="1"/>
</dbReference>
<evidence type="ECO:0000256" key="2">
    <source>
        <dbReference type="ARBA" id="ARBA00023043"/>
    </source>
</evidence>
<evidence type="ECO:0000256" key="3">
    <source>
        <dbReference type="PROSITE-ProRule" id="PRU00023"/>
    </source>
</evidence>
<name>A0A177D5A6_ALTAL</name>
<dbReference type="InterPro" id="IPR002110">
    <property type="entry name" value="Ankyrin_rpt"/>
</dbReference>
<accession>A0A177D5A6</accession>
<dbReference type="EMBL" id="KV441502">
    <property type="protein sequence ID" value="OAG14159.1"/>
    <property type="molecule type" value="Genomic_DNA"/>
</dbReference>
<keyword evidence="1" id="KW-0677">Repeat</keyword>
<evidence type="ECO:0000256" key="1">
    <source>
        <dbReference type="ARBA" id="ARBA00022737"/>
    </source>
</evidence>
<dbReference type="Proteomes" id="UP000077248">
    <property type="component" value="Unassembled WGS sequence"/>
</dbReference>
<dbReference type="Gene3D" id="1.25.40.20">
    <property type="entry name" value="Ankyrin repeat-containing domain"/>
    <property type="match status" value="1"/>
</dbReference>
<sequence length="625" mass="71324">MTNFSDLPAETRREILIHAVSVRGLRRGLRLRLVNKEFSQEVKNALYQSHILDDYRKTWSFTKPELKSRFDAFWQPYLTYKIMQKNWDDTILDGRICRATERLVQDMPYDARRHFFGQMSPSERKSNENLCEIELYGGIYRAAERLLQVSHPEERSKEISHEVLKRYIYAFCSHPGRILKGARMNGRRYNTCAFSGPLCFLEMALVNDCQEGIRSALNDPAVDDMFSHIVESECRHAYLCNHNITATAAECGNLVLLAKIFSNPNAQPSPNVQARRNVQPRQNVLQRLVYDTAVGKGLLDVVKFVMDLCKHSPDFGPRYDLGEVAICSGVLRSRSVDFCSQLFQLLASQLKNNNGLGKRRQGDRRLTKTCFEYSNILRIVAWSSPQRADVAEWLLDRGASVSLTVQGERRLVTSTQHGRSLVTGIQSGFWTPLERAVKGGNEKIVRLLLDRGPALDTFQTTCCYEEAAKQGRLDIMRMLVEYNARVAPRLSTVCRERHWRCTLMMHAVRTENEGLCRYLAEHGACVSDSALNVAIDESLVSMVQLLLELGAIVTEHNIQRAKVLRRPRPVDPRVLLDQRRIRKSRYPYGSLCGGRCARIYPRVERIGEESVSEVIALLKAHNNAT</sequence>
<dbReference type="AlphaFoldDB" id="A0A177D5A6"/>
<dbReference type="SUPFAM" id="SSF48403">
    <property type="entry name" value="Ankyrin repeat"/>
    <property type="match status" value="1"/>
</dbReference>
<organism evidence="4 5">
    <name type="scientific">Alternaria alternata</name>
    <name type="common">Alternaria rot fungus</name>
    <name type="synonym">Torula alternata</name>
    <dbReference type="NCBI Taxonomy" id="5599"/>
    <lineage>
        <taxon>Eukaryota</taxon>
        <taxon>Fungi</taxon>
        <taxon>Dikarya</taxon>
        <taxon>Ascomycota</taxon>
        <taxon>Pezizomycotina</taxon>
        <taxon>Dothideomycetes</taxon>
        <taxon>Pleosporomycetidae</taxon>
        <taxon>Pleosporales</taxon>
        <taxon>Pleosporineae</taxon>
        <taxon>Pleosporaceae</taxon>
        <taxon>Alternaria</taxon>
        <taxon>Alternaria sect. Alternaria</taxon>
        <taxon>Alternaria alternata complex</taxon>
    </lineage>
</organism>
<dbReference type="InterPro" id="IPR036770">
    <property type="entry name" value="Ankyrin_rpt-contain_sf"/>
</dbReference>
<dbReference type="GeneID" id="29109474"/>
<dbReference type="Pfam" id="PF00023">
    <property type="entry name" value="Ank"/>
    <property type="match status" value="1"/>
</dbReference>
<keyword evidence="5" id="KW-1185">Reference proteome</keyword>
<proteinExistence type="predicted"/>
<dbReference type="InterPro" id="IPR051165">
    <property type="entry name" value="Multifunctional_ANK_Repeat"/>
</dbReference>
<feature type="repeat" description="ANK" evidence="3">
    <location>
        <begin position="431"/>
        <end position="460"/>
    </location>
</feature>